<keyword evidence="4 8" id="KW-0406">Ion transport</keyword>
<evidence type="ECO:0000256" key="1">
    <source>
        <dbReference type="ARBA" id="ARBA00004370"/>
    </source>
</evidence>
<reference evidence="9 10" key="1">
    <citation type="submission" date="2021-04" db="EMBL/GenBank/DDBJ databases">
        <title>Whole genome sequence of Jiella sp. KSK16Y-1.</title>
        <authorList>
            <person name="Tuo L."/>
        </authorList>
    </citation>
    <scope>NUCLEOTIDE SEQUENCE [LARGE SCALE GENOMIC DNA]</scope>
    <source>
        <strain evidence="9 10">KSK16Y-1</strain>
    </source>
</reference>
<dbReference type="InterPro" id="IPR026015">
    <property type="entry name" value="ATP_synth_OSCP/delta_N_sf"/>
</dbReference>
<dbReference type="PROSITE" id="PS00389">
    <property type="entry name" value="ATPASE_DELTA"/>
    <property type="match status" value="1"/>
</dbReference>
<gene>
    <name evidence="8" type="primary">atpH</name>
    <name evidence="9" type="ORF">J6595_08100</name>
</gene>
<evidence type="ECO:0000256" key="7">
    <source>
        <dbReference type="ARBA" id="ARBA00023310"/>
    </source>
</evidence>
<dbReference type="EMBL" id="JAGJCF010000004">
    <property type="protein sequence ID" value="MBP0615539.1"/>
    <property type="molecule type" value="Genomic_DNA"/>
</dbReference>
<protein>
    <recommendedName>
        <fullName evidence="8">ATP synthase subunit delta</fullName>
    </recommendedName>
    <alternativeName>
        <fullName evidence="8">ATP synthase F(1) sector subunit delta</fullName>
    </alternativeName>
    <alternativeName>
        <fullName evidence="8">F-type ATPase subunit delta</fullName>
        <shortName evidence="8">F-ATPase subunit delta</shortName>
    </alternativeName>
</protein>
<keyword evidence="2 8" id="KW-0813">Transport</keyword>
<comment type="function">
    <text evidence="8">F(1)F(0) ATP synthase produces ATP from ADP in the presence of a proton or sodium gradient. F-type ATPases consist of two structural domains, F(1) containing the extramembraneous catalytic core and F(0) containing the membrane proton channel, linked together by a central stalk and a peripheral stalk. During catalysis, ATP synthesis in the catalytic domain of F(1) is coupled via a rotary mechanism of the central stalk subunits to proton translocation.</text>
</comment>
<dbReference type="PRINTS" id="PR00125">
    <property type="entry name" value="ATPASEDELTA"/>
</dbReference>
<dbReference type="Pfam" id="PF00213">
    <property type="entry name" value="OSCP"/>
    <property type="match status" value="1"/>
</dbReference>
<evidence type="ECO:0000256" key="5">
    <source>
        <dbReference type="ARBA" id="ARBA00023136"/>
    </source>
</evidence>
<keyword evidence="10" id="KW-1185">Reference proteome</keyword>
<dbReference type="HAMAP" id="MF_01416">
    <property type="entry name" value="ATP_synth_delta_bact"/>
    <property type="match status" value="1"/>
</dbReference>
<sequence length="186" mass="20268">MAQSSSPVSGVADRYAQSLFELALEENALDTVESELDSFEKLMSENADFRRLVASPAFSSDEQLRAIEAIVEKTGPSQLTGNFLKVVADNRRLFVLPGMIRRFRELAAEQRGEVEAEVTSAHPLDDSQRTALSEALGSYAGKTVTVREKVDPSILGGLIVQIGSRQIDTSLRSKLNSLKLALKEVG</sequence>
<dbReference type="NCBIfam" id="TIGR01145">
    <property type="entry name" value="ATP_synt_delta"/>
    <property type="match status" value="1"/>
</dbReference>
<evidence type="ECO:0000313" key="10">
    <source>
        <dbReference type="Proteomes" id="UP000678276"/>
    </source>
</evidence>
<dbReference type="RefSeq" id="WP_209593955.1">
    <property type="nucleotide sequence ID" value="NZ_JAGJCF010000004.1"/>
</dbReference>
<evidence type="ECO:0000256" key="2">
    <source>
        <dbReference type="ARBA" id="ARBA00022448"/>
    </source>
</evidence>
<dbReference type="SUPFAM" id="SSF47928">
    <property type="entry name" value="N-terminal domain of the delta subunit of the F1F0-ATP synthase"/>
    <property type="match status" value="1"/>
</dbReference>
<keyword evidence="7 8" id="KW-0066">ATP synthesis</keyword>
<dbReference type="InterPro" id="IPR020781">
    <property type="entry name" value="ATPase_OSCP/d_CS"/>
</dbReference>
<comment type="subcellular location">
    <subcellularLocation>
        <location evidence="8">Cell membrane</location>
        <topology evidence="8">Peripheral membrane protein</topology>
    </subcellularLocation>
    <subcellularLocation>
        <location evidence="1">Membrane</location>
    </subcellularLocation>
</comment>
<comment type="similarity">
    <text evidence="8">Belongs to the ATPase delta chain family.</text>
</comment>
<dbReference type="NCBIfam" id="NF004402">
    <property type="entry name" value="PRK05758.2-2"/>
    <property type="match status" value="1"/>
</dbReference>
<evidence type="ECO:0000256" key="4">
    <source>
        <dbReference type="ARBA" id="ARBA00023065"/>
    </source>
</evidence>
<evidence type="ECO:0000256" key="8">
    <source>
        <dbReference type="HAMAP-Rule" id="MF_01416"/>
    </source>
</evidence>
<dbReference type="NCBIfam" id="NF004406">
    <property type="entry name" value="PRK05758.3-2"/>
    <property type="match status" value="1"/>
</dbReference>
<dbReference type="InterPro" id="IPR000711">
    <property type="entry name" value="ATPase_OSCP/dsu"/>
</dbReference>
<accession>A0ABS4BFJ6</accession>
<keyword evidence="5 8" id="KW-0472">Membrane</keyword>
<name>A0ABS4BFJ6_9HYPH</name>
<keyword evidence="3 8" id="KW-0375">Hydrogen ion transport</keyword>
<comment type="caution">
    <text evidence="9">The sequence shown here is derived from an EMBL/GenBank/DDBJ whole genome shotgun (WGS) entry which is preliminary data.</text>
</comment>
<keyword evidence="8" id="KW-1003">Cell membrane</keyword>
<dbReference type="Gene3D" id="1.10.520.20">
    <property type="entry name" value="N-terminal domain of the delta subunit of the F1F0-ATP synthase"/>
    <property type="match status" value="1"/>
</dbReference>
<evidence type="ECO:0000256" key="3">
    <source>
        <dbReference type="ARBA" id="ARBA00022781"/>
    </source>
</evidence>
<dbReference type="PANTHER" id="PTHR11910">
    <property type="entry name" value="ATP SYNTHASE DELTA CHAIN"/>
    <property type="match status" value="1"/>
</dbReference>
<comment type="function">
    <text evidence="8">This protein is part of the stalk that links CF(0) to CF(1). It either transmits conformational changes from CF(0) to CF(1) or is implicated in proton conduction.</text>
</comment>
<evidence type="ECO:0000256" key="6">
    <source>
        <dbReference type="ARBA" id="ARBA00023196"/>
    </source>
</evidence>
<evidence type="ECO:0000313" key="9">
    <source>
        <dbReference type="EMBL" id="MBP0615539.1"/>
    </source>
</evidence>
<proteinExistence type="inferred from homology"/>
<keyword evidence="6 8" id="KW-0139">CF(1)</keyword>
<dbReference type="Proteomes" id="UP000678276">
    <property type="component" value="Unassembled WGS sequence"/>
</dbReference>
<organism evidence="9 10">
    <name type="scientific">Jiella mangrovi</name>
    <dbReference type="NCBI Taxonomy" id="2821407"/>
    <lineage>
        <taxon>Bacteria</taxon>
        <taxon>Pseudomonadati</taxon>
        <taxon>Pseudomonadota</taxon>
        <taxon>Alphaproteobacteria</taxon>
        <taxon>Hyphomicrobiales</taxon>
        <taxon>Aurantimonadaceae</taxon>
        <taxon>Jiella</taxon>
    </lineage>
</organism>